<dbReference type="GeneID" id="24831167"/>
<protein>
    <recommendedName>
        <fullName evidence="4">Methyltransferase domain-containing protein</fullName>
    </recommendedName>
</protein>
<keyword evidence="1" id="KW-0489">Methyltransferase</keyword>
<dbReference type="RefSeq" id="WP_052730813.1">
    <property type="nucleotide sequence ID" value="NZ_CP009516.1"/>
</dbReference>
<dbReference type="HOGENOM" id="CLU_069129_3_0_2"/>
<dbReference type="Pfam" id="PF13649">
    <property type="entry name" value="Methyltransf_25"/>
    <property type="match status" value="1"/>
</dbReference>
<dbReference type="Gene3D" id="3.40.50.150">
    <property type="entry name" value="Vaccinia Virus protein VP39"/>
    <property type="match status" value="1"/>
</dbReference>
<dbReference type="PANTHER" id="PTHR43464">
    <property type="entry name" value="METHYLTRANSFERASE"/>
    <property type="match status" value="1"/>
</dbReference>
<dbReference type="PATRIC" id="fig|1434110.4.peg.2470"/>
<gene>
    <name evidence="5" type="ORF">MSHOH_1940</name>
</gene>
<dbReference type="SUPFAM" id="SSF53335">
    <property type="entry name" value="S-adenosyl-L-methionine-dependent methyltransferases"/>
    <property type="match status" value="1"/>
</dbReference>
<evidence type="ECO:0000256" key="1">
    <source>
        <dbReference type="ARBA" id="ARBA00022603"/>
    </source>
</evidence>
<evidence type="ECO:0000256" key="3">
    <source>
        <dbReference type="ARBA" id="ARBA00022691"/>
    </source>
</evidence>
<evidence type="ECO:0000313" key="5">
    <source>
        <dbReference type="EMBL" id="AKB78423.1"/>
    </source>
</evidence>
<evidence type="ECO:0000259" key="4">
    <source>
        <dbReference type="Pfam" id="PF13649"/>
    </source>
</evidence>
<accession>A0A0E3SFW6</accession>
<dbReference type="InterPro" id="IPR041698">
    <property type="entry name" value="Methyltransf_25"/>
</dbReference>
<dbReference type="EMBL" id="CP009516">
    <property type="protein sequence ID" value="AKB78423.1"/>
    <property type="molecule type" value="Genomic_DNA"/>
</dbReference>
<dbReference type="KEGG" id="mhor:MSHOH_1940"/>
<dbReference type="GO" id="GO:0032259">
    <property type="term" value="P:methylation"/>
    <property type="evidence" value="ECO:0007669"/>
    <property type="project" value="UniProtKB-KW"/>
</dbReference>
<evidence type="ECO:0000256" key="2">
    <source>
        <dbReference type="ARBA" id="ARBA00022679"/>
    </source>
</evidence>
<feature type="domain" description="Methyltransferase" evidence="4">
    <location>
        <begin position="74"/>
        <end position="168"/>
    </location>
</feature>
<sequence length="291" mass="33721">MLHNLFPSIFSQTSKPPLFEPGELQFWNDPHISKSMLEAHLDQTHDRASRRTAEIEKTVSHLTYSGFLKTGDRVLDLGCGPGLYSSRLCLEGVRVTGIDISRRSIDYARTQAEKEGLDIDYICADFFSIEYEETFDAVLQAYGEICTFSDEKRNILLSLIHRALKDRGFFIFDVSTRMLRMREGLQNRWYASEGGFWRPGRHLVLEEGFDYPENNTWLNQYIVADDDGTVKTYRLWLHDYSLETISKILEKNGFKVEQVWNSLSGESYREGGDWIAVAARKVQTDKEMNWK</sequence>
<keyword evidence="6" id="KW-1185">Reference proteome</keyword>
<proteinExistence type="predicted"/>
<dbReference type="GO" id="GO:0008168">
    <property type="term" value="F:methyltransferase activity"/>
    <property type="evidence" value="ECO:0007669"/>
    <property type="project" value="UniProtKB-KW"/>
</dbReference>
<dbReference type="PANTHER" id="PTHR43464:SF19">
    <property type="entry name" value="UBIQUINONE BIOSYNTHESIS O-METHYLTRANSFERASE, MITOCHONDRIAL"/>
    <property type="match status" value="1"/>
</dbReference>
<dbReference type="Proteomes" id="UP000033101">
    <property type="component" value="Chromosome"/>
</dbReference>
<dbReference type="OrthoDB" id="1018at2157"/>
<keyword evidence="3" id="KW-0949">S-adenosyl-L-methionine</keyword>
<dbReference type="AlphaFoldDB" id="A0A0E3SFW6"/>
<organism evidence="5 6">
    <name type="scientific">Methanosarcina horonobensis HB-1 = JCM 15518</name>
    <dbReference type="NCBI Taxonomy" id="1434110"/>
    <lineage>
        <taxon>Archaea</taxon>
        <taxon>Methanobacteriati</taxon>
        <taxon>Methanobacteriota</taxon>
        <taxon>Stenosarchaea group</taxon>
        <taxon>Methanomicrobia</taxon>
        <taxon>Methanosarcinales</taxon>
        <taxon>Methanosarcinaceae</taxon>
        <taxon>Methanosarcina</taxon>
    </lineage>
</organism>
<reference evidence="5 6" key="1">
    <citation type="submission" date="2014-07" db="EMBL/GenBank/DDBJ databases">
        <title>Methanogenic archaea and the global carbon cycle.</title>
        <authorList>
            <person name="Henriksen J.R."/>
            <person name="Luke J."/>
            <person name="Reinhart S."/>
            <person name="Benedict M.N."/>
            <person name="Youngblut N.D."/>
            <person name="Metcalf M.E."/>
            <person name="Whitaker R.J."/>
            <person name="Metcalf W.W."/>
        </authorList>
    </citation>
    <scope>NUCLEOTIDE SEQUENCE [LARGE SCALE GENOMIC DNA]</scope>
    <source>
        <strain evidence="5 6">HB-1</strain>
    </source>
</reference>
<dbReference type="InterPro" id="IPR029063">
    <property type="entry name" value="SAM-dependent_MTases_sf"/>
</dbReference>
<evidence type="ECO:0000313" key="6">
    <source>
        <dbReference type="Proteomes" id="UP000033101"/>
    </source>
</evidence>
<dbReference type="STRING" id="1434110.MSHOH_1940"/>
<dbReference type="CDD" id="cd02440">
    <property type="entry name" value="AdoMet_MTases"/>
    <property type="match status" value="1"/>
</dbReference>
<keyword evidence="2" id="KW-0808">Transferase</keyword>
<name>A0A0E3SFW6_9EURY</name>